<dbReference type="RefSeq" id="WP_084843028.1">
    <property type="nucleotide sequence ID" value="NZ_ARYN01000019.1"/>
</dbReference>
<dbReference type="AlphaFoldDB" id="A0A1Y1SZ81"/>
<dbReference type="Pfam" id="PF04851">
    <property type="entry name" value="ResIII"/>
    <property type="match status" value="1"/>
</dbReference>
<dbReference type="InterPro" id="IPR027417">
    <property type="entry name" value="P-loop_NTPase"/>
</dbReference>
<evidence type="ECO:0000256" key="1">
    <source>
        <dbReference type="SAM" id="Coils"/>
    </source>
</evidence>
<comment type="caution">
    <text evidence="4">The sequence shown here is derived from an EMBL/GenBank/DDBJ whole genome shotgun (WGS) entry which is preliminary data.</text>
</comment>
<dbReference type="InterPro" id="IPR006935">
    <property type="entry name" value="Helicase/UvrB_N"/>
</dbReference>
<name>A0A1Y1SZ81_9FLAO</name>
<reference evidence="4 5" key="1">
    <citation type="submission" date="2013-04" db="EMBL/GenBank/DDBJ databases">
        <title>Zunongwangia sp. 22II14-10F7 Genome Sequencing.</title>
        <authorList>
            <person name="Lai Q."/>
            <person name="Shao Z."/>
        </authorList>
    </citation>
    <scope>NUCLEOTIDE SEQUENCE [LARGE SCALE GENOMIC DNA]</scope>
    <source>
        <strain evidence="4 5">22II14-10F7</strain>
    </source>
</reference>
<dbReference type="InterPro" id="IPR014001">
    <property type="entry name" value="Helicase_ATP-bd"/>
</dbReference>
<dbReference type="EC" id="3.1.21.3" evidence="4"/>
<keyword evidence="4" id="KW-0378">Hydrolase</keyword>
<feature type="coiled-coil region" evidence="1">
    <location>
        <begin position="134"/>
        <end position="168"/>
    </location>
</feature>
<dbReference type="STRING" id="1185767.IIF7_17747"/>
<dbReference type="InterPro" id="IPR050742">
    <property type="entry name" value="Helicase_Restrict-Modif_Enz"/>
</dbReference>
<dbReference type="SUPFAM" id="SSF52540">
    <property type="entry name" value="P-loop containing nucleoside triphosphate hydrolases"/>
    <property type="match status" value="1"/>
</dbReference>
<dbReference type="PANTHER" id="PTHR47396">
    <property type="entry name" value="TYPE I RESTRICTION ENZYME ECOKI R PROTEIN"/>
    <property type="match status" value="1"/>
</dbReference>
<evidence type="ECO:0000259" key="3">
    <source>
        <dbReference type="PROSITE" id="PS51194"/>
    </source>
</evidence>
<accession>A0A1Y1SZ81</accession>
<dbReference type="Proteomes" id="UP000192746">
    <property type="component" value="Unassembled WGS sequence"/>
</dbReference>
<dbReference type="NCBIfam" id="NF008521">
    <property type="entry name" value="PRK11448.1"/>
    <property type="match status" value="1"/>
</dbReference>
<dbReference type="SMART" id="SM00487">
    <property type="entry name" value="DEXDc"/>
    <property type="match status" value="1"/>
</dbReference>
<dbReference type="CDD" id="cd18799">
    <property type="entry name" value="SF2_C_EcoAI-like"/>
    <property type="match status" value="1"/>
</dbReference>
<dbReference type="Pfam" id="PF08463">
    <property type="entry name" value="EcoEI_R_C"/>
    <property type="match status" value="1"/>
</dbReference>
<dbReference type="GO" id="GO:0009035">
    <property type="term" value="F:type I site-specific deoxyribonuclease activity"/>
    <property type="evidence" value="ECO:0007669"/>
    <property type="project" value="UniProtKB-EC"/>
</dbReference>
<gene>
    <name evidence="4" type="primary">hsdR</name>
    <name evidence="4" type="ORF">IIF7_17747</name>
</gene>
<feature type="domain" description="Helicase ATP-binding" evidence="2">
    <location>
        <begin position="385"/>
        <end position="568"/>
    </location>
</feature>
<dbReference type="GO" id="GO:0005829">
    <property type="term" value="C:cytosol"/>
    <property type="evidence" value="ECO:0007669"/>
    <property type="project" value="TreeGrafter"/>
</dbReference>
<evidence type="ECO:0000313" key="4">
    <source>
        <dbReference type="EMBL" id="ORL44059.1"/>
    </source>
</evidence>
<dbReference type="GO" id="GO:0005524">
    <property type="term" value="F:ATP binding"/>
    <property type="evidence" value="ECO:0007669"/>
    <property type="project" value="InterPro"/>
</dbReference>
<dbReference type="OrthoDB" id="9759819at2"/>
<dbReference type="PANTHER" id="PTHR47396:SF1">
    <property type="entry name" value="ATP-DEPENDENT HELICASE IRC3-RELATED"/>
    <property type="match status" value="1"/>
</dbReference>
<proteinExistence type="predicted"/>
<dbReference type="PROSITE" id="PS51192">
    <property type="entry name" value="HELICASE_ATP_BIND_1"/>
    <property type="match status" value="1"/>
</dbReference>
<dbReference type="EMBL" id="ARYN01000019">
    <property type="protein sequence ID" value="ORL44059.1"/>
    <property type="molecule type" value="Genomic_DNA"/>
</dbReference>
<dbReference type="CDD" id="cd18032">
    <property type="entry name" value="DEXHc_RE_I_III_res"/>
    <property type="match status" value="1"/>
</dbReference>
<dbReference type="GO" id="GO:0006304">
    <property type="term" value="P:DNA modification"/>
    <property type="evidence" value="ECO:0007669"/>
    <property type="project" value="InterPro"/>
</dbReference>
<dbReference type="GO" id="GO:0003677">
    <property type="term" value="F:DNA binding"/>
    <property type="evidence" value="ECO:0007669"/>
    <property type="project" value="InterPro"/>
</dbReference>
<evidence type="ECO:0000313" key="5">
    <source>
        <dbReference type="Proteomes" id="UP000192746"/>
    </source>
</evidence>
<dbReference type="InterPro" id="IPR013670">
    <property type="entry name" value="EcoEI_R_C_dom"/>
</dbReference>
<dbReference type="Pfam" id="PF00271">
    <property type="entry name" value="Helicase_C"/>
    <property type="match status" value="1"/>
</dbReference>
<dbReference type="Gene3D" id="3.90.1570.30">
    <property type="match status" value="1"/>
</dbReference>
<dbReference type="InterPro" id="IPR001650">
    <property type="entry name" value="Helicase_C-like"/>
</dbReference>
<sequence length="1071" mass="124810">MTKFSFLEESYPELFKICELSEKLIEIDPSSCLGKSRLFSEKLASLIWEFEDLNEFQGTQSERIQQLYYRNIIPDVVKDLLHQVRLSGNKATHVGNSSKAEALFILKKCFQLARWFYETYENEYIEVTDYQLPQKKEDKSVEKLQGELDRLSVEVKNYQEKIASFNANDQVREDRKKRAVINANNIHKSESETRELIDEQLRNVGWQCDTEVLNYKKHKTLPEKGKFMAIAEWPCDSKYADYALFIGKTLYGLVEAKKYAKDISTNLGQPKVYAECIKNLSDIEFLGSWGNFKVPFLFSTNGRSYLEQLKTKSGIWFLDIRNKRNQSKALRGWYSPEGLQEIYKRDVEEADKKLEDSDIGYLQSRTGLGLRDYQIEAISSIEQKIANQPEDPRSLLVMATGTGKTRTTIGLTYRLIKSNRFKRILFLTDRTLLAQQALGSFQDNKVEDINTFSAIYQIEEMKERFPDTETRLHFATVQSMVKRLFYNEESPIPIDTYDCIIIDEAHRGYNLDRELDEGDLHFKDENDYVSQYKRVIEYFDAYLIGLTATPALHTKEIFGKPVFSYSYRQAVIDGYLVDHEPPYLIKTKLSEEGMLWKKGDKPKVYISESNTIEELSELEDEMHIEIEHFNKMVITEAFNREIIKQLVKEIDPEGDEKTLIFAVRDSHADMIVKMLYEEYAELGSDLQDGTIEKITGNRYDPSDLTKRFKNEKFPTIAVTVDLLTTGIDVPQITNLVFLRRVKSRILFEQMIGRATRLCDDIGKEFFKIYDAVRVYEALEDYTQMKTVSKPSTSFKKLAEELEIIDTPERAKQQLEEIVAKMQRKKRKLSDDQLEHFAYLSGGQSPDELISAFKQVKQDEVKKIISEYKGLWNFLDTKVYQPKLQYVSDHKDEFVGIERGYGKAEKPEDYIEGFRKFIEENRNKISALNIVCTKPSSLNRESLKELKLLLDEQGYSAVNLNTAWKQTKNVEIAADIISYIRTMALNTSLLNHEERIKKAVSKIKESRDWNKIQLRWLDRFEAQLIKETIITKEDLDKEPFRKDGGYKRLNKIFENNLDEVLEKLNDNLYSAS</sequence>
<dbReference type="PROSITE" id="PS51194">
    <property type="entry name" value="HELICASE_CTER"/>
    <property type="match status" value="1"/>
</dbReference>
<dbReference type="Gene3D" id="3.40.50.300">
    <property type="entry name" value="P-loop containing nucleotide triphosphate hydrolases"/>
    <property type="match status" value="2"/>
</dbReference>
<protein>
    <submittedName>
        <fullName evidence="4">Type I restriction enzyme EcoKI subunit R</fullName>
        <ecNumber evidence="4">3.1.21.3</ecNumber>
    </submittedName>
</protein>
<organism evidence="4 5">
    <name type="scientific">Zunongwangia atlantica 22II14-10F7</name>
    <dbReference type="NCBI Taxonomy" id="1185767"/>
    <lineage>
        <taxon>Bacteria</taxon>
        <taxon>Pseudomonadati</taxon>
        <taxon>Bacteroidota</taxon>
        <taxon>Flavobacteriia</taxon>
        <taxon>Flavobacteriales</taxon>
        <taxon>Flavobacteriaceae</taxon>
        <taxon>Zunongwangia</taxon>
    </lineage>
</organism>
<feature type="domain" description="Helicase C-terminal" evidence="3">
    <location>
        <begin position="642"/>
        <end position="798"/>
    </location>
</feature>
<keyword evidence="1" id="KW-0175">Coiled coil</keyword>
<keyword evidence="5" id="KW-1185">Reference proteome</keyword>
<evidence type="ECO:0000259" key="2">
    <source>
        <dbReference type="PROSITE" id="PS51192"/>
    </source>
</evidence>